<sequence length="347" mass="38373">MARRRLASFHLWLGATFVALVVAAVAAPNDPYIRWQSLDGTLFERAKRFYERIHFDPTPIDVAFIGSSRTASALETPELEAALAARGAPMRVANFSLPASGYDIRYVIARELLETRDVKLLVISVVEQFPRDGHQAFGEIARAGDVLAAPWIVNRTLPENLARLPVRQLQFWLESLVPDAFGRSAGFDPAAYPGASAWNRPPDADYWTAEDPQALAEEAARRRREITPPLLPDWLGGVEFGVTRHYIDAIADLAEAHGVALAFVFFPFYEGFEDVRERDFLERLGPLWAATPLMRDPANYRDAAHVSGAGRVRAAAWMAERLSAAMDAGLFAPPPSPPPSSEESHND</sequence>
<proteinExistence type="predicted"/>
<reference evidence="2 3" key="1">
    <citation type="submission" date="2016-10" db="EMBL/GenBank/DDBJ databases">
        <authorList>
            <person name="de Groot N.N."/>
        </authorList>
    </citation>
    <scope>NUCLEOTIDE SEQUENCE [LARGE SCALE GENOMIC DNA]</scope>
    <source>
        <strain evidence="2 3">DSM 15345</strain>
    </source>
</reference>
<evidence type="ECO:0000256" key="1">
    <source>
        <dbReference type="SAM" id="MobiDB-lite"/>
    </source>
</evidence>
<evidence type="ECO:0000313" key="2">
    <source>
        <dbReference type="EMBL" id="SEA64431.1"/>
    </source>
</evidence>
<dbReference type="RefSeq" id="WP_093254235.1">
    <property type="nucleotide sequence ID" value="NZ_FNQM01000008.1"/>
</dbReference>
<dbReference type="EMBL" id="FNQM01000008">
    <property type="protein sequence ID" value="SEA64431.1"/>
    <property type="molecule type" value="Genomic_DNA"/>
</dbReference>
<dbReference type="STRING" id="89524.SAMN05444370_10861"/>
<accession>A0A1H4CVL2</accession>
<dbReference type="OrthoDB" id="7060727at2"/>
<organism evidence="2 3">
    <name type="scientific">Rubrimonas cliftonensis</name>
    <dbReference type="NCBI Taxonomy" id="89524"/>
    <lineage>
        <taxon>Bacteria</taxon>
        <taxon>Pseudomonadati</taxon>
        <taxon>Pseudomonadota</taxon>
        <taxon>Alphaproteobacteria</taxon>
        <taxon>Rhodobacterales</taxon>
        <taxon>Paracoccaceae</taxon>
        <taxon>Rubrimonas</taxon>
    </lineage>
</organism>
<gene>
    <name evidence="2" type="ORF">SAMN05444370_10861</name>
</gene>
<feature type="region of interest" description="Disordered" evidence="1">
    <location>
        <begin position="328"/>
        <end position="347"/>
    </location>
</feature>
<evidence type="ECO:0000313" key="3">
    <source>
        <dbReference type="Proteomes" id="UP000198703"/>
    </source>
</evidence>
<protein>
    <submittedName>
        <fullName evidence="2">Uncharacterized protein</fullName>
    </submittedName>
</protein>
<name>A0A1H4CVL2_9RHOB</name>
<dbReference type="AlphaFoldDB" id="A0A1H4CVL2"/>
<dbReference type="Proteomes" id="UP000198703">
    <property type="component" value="Unassembled WGS sequence"/>
</dbReference>
<keyword evidence="3" id="KW-1185">Reference proteome</keyword>